<dbReference type="RefSeq" id="WP_177718070.1">
    <property type="nucleotide sequence ID" value="NZ_JACRSQ010000046.1"/>
</dbReference>
<evidence type="ECO:0008006" key="3">
    <source>
        <dbReference type="Google" id="ProtNLM"/>
    </source>
</evidence>
<accession>A0A926I3G1</accession>
<sequence>MAGIQDGTGEELRRRTETILLQELRKAPDRQDQELIFQCQRALSGSERQCGRDSDDVIEDLDVFKRTVEPRSSAYDVEQLDQLRTNGWWLPRRKNPWRHVVMPVGKVVAALLFLVVVIRFGCHEVTGDSIYRVLQELGDGILLTQQVPNTRLPVVYDDLDNYVEDPAGFLAIPKTLPDGYCYDGAIESMELSWGMLIVISYSNVNQDLLTIQISIPKDNRPIQWGIEVDSEEIEVYEINGIEFLLCRDGDLTKCQWRVGANNYILQSTASSASVREFLSYIENY</sequence>
<comment type="caution">
    <text evidence="1">The sequence shown here is derived from an EMBL/GenBank/DDBJ whole genome shotgun (WGS) entry which is preliminary data.</text>
</comment>
<gene>
    <name evidence="1" type="ORF">H8730_16320</name>
</gene>
<dbReference type="AlphaFoldDB" id="A0A926I3G1"/>
<dbReference type="Proteomes" id="UP000657006">
    <property type="component" value="Unassembled WGS sequence"/>
</dbReference>
<evidence type="ECO:0000313" key="2">
    <source>
        <dbReference type="Proteomes" id="UP000657006"/>
    </source>
</evidence>
<organism evidence="1 2">
    <name type="scientific">Bianquea renquensis</name>
    <dbReference type="NCBI Taxonomy" id="2763661"/>
    <lineage>
        <taxon>Bacteria</taxon>
        <taxon>Bacillati</taxon>
        <taxon>Bacillota</taxon>
        <taxon>Clostridia</taxon>
        <taxon>Eubacteriales</taxon>
        <taxon>Bianqueaceae</taxon>
        <taxon>Bianquea</taxon>
    </lineage>
</organism>
<name>A0A926I3G1_9FIRM</name>
<proteinExistence type="predicted"/>
<dbReference type="EMBL" id="JACRSQ010000046">
    <property type="protein sequence ID" value="MBC8545106.1"/>
    <property type="molecule type" value="Genomic_DNA"/>
</dbReference>
<reference evidence="1" key="1">
    <citation type="submission" date="2020-08" db="EMBL/GenBank/DDBJ databases">
        <title>Genome public.</title>
        <authorList>
            <person name="Liu C."/>
            <person name="Sun Q."/>
        </authorList>
    </citation>
    <scope>NUCLEOTIDE SEQUENCE</scope>
    <source>
        <strain evidence="1">NSJ-32</strain>
    </source>
</reference>
<keyword evidence="2" id="KW-1185">Reference proteome</keyword>
<protein>
    <recommendedName>
        <fullName evidence="3">DUF4367 domain-containing protein</fullName>
    </recommendedName>
</protein>
<evidence type="ECO:0000313" key="1">
    <source>
        <dbReference type="EMBL" id="MBC8545106.1"/>
    </source>
</evidence>